<sequence length="296" mass="30437">MRALPLALQSALDSGATTLCHGWRVTRRDGRVQGFTDHDRDLVLAGVTFRAGTIVAGSENALAQGLGVTGMEFGGALCDAALTEDDLAAGYYDGAAVDLFLIDWSDPAVSLLLRRGTIGEVRRADGAFAAELRSLSDALNQSRGRVFAGGCDADLGDARCGIDLAAPAHRATAAVVAVEGPLRLLAAGLDGFAPGTFSEGRISFTSGADAGFSVEVKSHAAGPSGAVLQLWQRPPSPLAPGDAFTVTAGCDKRFSTCRDRFANTANFRGFPHMPGNDLVLAIAVPGEGGHDGAVPS</sequence>
<gene>
    <name evidence="2" type="ORF">EDC64_101136</name>
</gene>
<evidence type="ECO:0000259" key="1">
    <source>
        <dbReference type="Pfam" id="PF09356"/>
    </source>
</evidence>
<dbReference type="EMBL" id="SMAI01000001">
    <property type="protein sequence ID" value="TCT07617.1"/>
    <property type="molecule type" value="Genomic_DNA"/>
</dbReference>
<feature type="domain" description="Bacteriophage phiJL001 Gp84 C-terminal" evidence="1">
    <location>
        <begin position="195"/>
        <end position="277"/>
    </location>
</feature>
<protein>
    <submittedName>
        <fullName evidence="2">Putative phage protein (TIGR02218 family)</fullName>
    </submittedName>
</protein>
<dbReference type="InterPro" id="IPR018964">
    <property type="entry name" value="Phage_phiJL001_Gp84_C"/>
</dbReference>
<dbReference type="AlphaFoldDB" id="A0A4R3M7M3"/>
<keyword evidence="3" id="KW-1185">Reference proteome</keyword>
<dbReference type="Proteomes" id="UP000294664">
    <property type="component" value="Unassembled WGS sequence"/>
</dbReference>
<dbReference type="Pfam" id="PF09931">
    <property type="entry name" value="Phage_phiJL001_Gp84_N"/>
    <property type="match status" value="1"/>
</dbReference>
<dbReference type="Pfam" id="PF09356">
    <property type="entry name" value="Phage_BR0599"/>
    <property type="match status" value="1"/>
</dbReference>
<dbReference type="OrthoDB" id="1633386at2"/>
<dbReference type="RefSeq" id="WP_132028573.1">
    <property type="nucleotide sequence ID" value="NZ_SMAI01000001.1"/>
</dbReference>
<comment type="caution">
    <text evidence="2">The sequence shown here is derived from an EMBL/GenBank/DDBJ whole genome shotgun (WGS) entry which is preliminary data.</text>
</comment>
<reference evidence="2 3" key="1">
    <citation type="submission" date="2019-03" db="EMBL/GenBank/DDBJ databases">
        <title>Genomic Encyclopedia of Type Strains, Phase IV (KMG-IV): sequencing the most valuable type-strain genomes for metagenomic binning, comparative biology and taxonomic classification.</title>
        <authorList>
            <person name="Goeker M."/>
        </authorList>
    </citation>
    <scope>NUCLEOTIDE SEQUENCE [LARGE SCALE GENOMIC DNA]</scope>
    <source>
        <strain evidence="2 3">DSM 9035</strain>
    </source>
</reference>
<organism evidence="2 3">
    <name type="scientific">Aquabacter spiritensis</name>
    <dbReference type="NCBI Taxonomy" id="933073"/>
    <lineage>
        <taxon>Bacteria</taxon>
        <taxon>Pseudomonadati</taxon>
        <taxon>Pseudomonadota</taxon>
        <taxon>Alphaproteobacteria</taxon>
        <taxon>Hyphomicrobiales</taxon>
        <taxon>Xanthobacteraceae</taxon>
        <taxon>Aquabacter</taxon>
    </lineage>
</organism>
<dbReference type="InterPro" id="IPR011928">
    <property type="entry name" value="Phage_phiJL001_Gp84"/>
</dbReference>
<evidence type="ECO:0000313" key="3">
    <source>
        <dbReference type="Proteomes" id="UP000294664"/>
    </source>
</evidence>
<accession>A0A4R3M7M3</accession>
<proteinExistence type="predicted"/>
<dbReference type="NCBIfam" id="TIGR02218">
    <property type="entry name" value="phg_TIGR02218"/>
    <property type="match status" value="1"/>
</dbReference>
<name>A0A4R3M7M3_9HYPH</name>
<evidence type="ECO:0000313" key="2">
    <source>
        <dbReference type="EMBL" id="TCT07617.1"/>
    </source>
</evidence>